<evidence type="ECO:0000259" key="9">
    <source>
        <dbReference type="Pfam" id="PF02540"/>
    </source>
</evidence>
<evidence type="ECO:0000313" key="10">
    <source>
        <dbReference type="EMBL" id="GAG62742.1"/>
    </source>
</evidence>
<gene>
    <name evidence="10" type="ORF">S01H4_00400</name>
</gene>
<dbReference type="GO" id="GO:0046872">
    <property type="term" value="F:metal ion binding"/>
    <property type="evidence" value="ECO:0007669"/>
    <property type="project" value="UniProtKB-KW"/>
</dbReference>
<comment type="pathway">
    <text evidence="1">Cofactor biosynthesis; NAD(+) biosynthesis.</text>
</comment>
<keyword evidence="6" id="KW-0067">ATP-binding</keyword>
<reference evidence="10" key="1">
    <citation type="journal article" date="2014" name="Front. Microbiol.">
        <title>High frequency of phylogenetically diverse reductive dehalogenase-homologous genes in deep subseafloor sedimentary metagenomes.</title>
        <authorList>
            <person name="Kawai M."/>
            <person name="Futagami T."/>
            <person name="Toyoda A."/>
            <person name="Takaki Y."/>
            <person name="Nishi S."/>
            <person name="Hori S."/>
            <person name="Arai W."/>
            <person name="Tsubouchi T."/>
            <person name="Morono Y."/>
            <person name="Uchiyama I."/>
            <person name="Ito T."/>
            <person name="Fujiyama A."/>
            <person name="Inagaki F."/>
            <person name="Takami H."/>
        </authorList>
    </citation>
    <scope>NUCLEOTIDE SEQUENCE</scope>
    <source>
        <strain evidence="10">Expedition CK06-06</strain>
    </source>
</reference>
<organism evidence="10">
    <name type="scientific">marine sediment metagenome</name>
    <dbReference type="NCBI Taxonomy" id="412755"/>
    <lineage>
        <taxon>unclassified sequences</taxon>
        <taxon>metagenomes</taxon>
        <taxon>ecological metagenomes</taxon>
    </lineage>
</organism>
<sequence length="240" mass="27014">MEELKNKLVNWIRQQVEMAGTGGVVFGLSGGIDSSVTAVLCKESLKNRCIALIMPCNSIKKDIKDAYLIINKFSIPCKEVVLDEVYNNLISILPKITLDKKSYQIAKANLKPRLRMLTLYYFANSLNYLVVGTGNRSELAVGYFTKYGDGGVDILPLSNLTKSQVRELAKYLNIPKRIIEKPPSAGLWKGQTDEGEMGVTYNQIDKYIISGRIEKSFKEKIEEMIIKSVHKRKTPTIPDF</sequence>
<dbReference type="InterPro" id="IPR014729">
    <property type="entry name" value="Rossmann-like_a/b/a_fold"/>
</dbReference>
<dbReference type="InterPro" id="IPR022926">
    <property type="entry name" value="NH(3)-dep_NAD(+)_synth"/>
</dbReference>
<proteinExistence type="inferred from homology"/>
<dbReference type="CDD" id="cd00553">
    <property type="entry name" value="NAD_synthase"/>
    <property type="match status" value="1"/>
</dbReference>
<name>X0ZXX6_9ZZZZ</name>
<evidence type="ECO:0000256" key="6">
    <source>
        <dbReference type="ARBA" id="ARBA00022840"/>
    </source>
</evidence>
<dbReference type="AlphaFoldDB" id="X0ZXX6"/>
<evidence type="ECO:0000256" key="3">
    <source>
        <dbReference type="ARBA" id="ARBA00022598"/>
    </source>
</evidence>
<keyword evidence="8" id="KW-0520">NAD</keyword>
<accession>X0ZXX6</accession>
<dbReference type="GO" id="GO:0005737">
    <property type="term" value="C:cytoplasm"/>
    <property type="evidence" value="ECO:0007669"/>
    <property type="project" value="InterPro"/>
</dbReference>
<dbReference type="EMBL" id="BART01000053">
    <property type="protein sequence ID" value="GAG62742.1"/>
    <property type="molecule type" value="Genomic_DNA"/>
</dbReference>
<dbReference type="GO" id="GO:0003952">
    <property type="term" value="F:NAD+ synthase (glutamine-hydrolyzing) activity"/>
    <property type="evidence" value="ECO:0007669"/>
    <property type="project" value="InterPro"/>
</dbReference>
<protein>
    <recommendedName>
        <fullName evidence="9">NAD/GMP synthase domain-containing protein</fullName>
    </recommendedName>
</protein>
<dbReference type="NCBIfam" id="TIGR00552">
    <property type="entry name" value="nadE"/>
    <property type="match status" value="1"/>
</dbReference>
<evidence type="ECO:0000256" key="1">
    <source>
        <dbReference type="ARBA" id="ARBA00004790"/>
    </source>
</evidence>
<evidence type="ECO:0000256" key="7">
    <source>
        <dbReference type="ARBA" id="ARBA00022842"/>
    </source>
</evidence>
<keyword evidence="3" id="KW-0436">Ligase</keyword>
<evidence type="ECO:0000256" key="8">
    <source>
        <dbReference type="ARBA" id="ARBA00023027"/>
    </source>
</evidence>
<dbReference type="UniPathway" id="UPA00253"/>
<dbReference type="SUPFAM" id="SSF52402">
    <property type="entry name" value="Adenine nucleotide alpha hydrolases-like"/>
    <property type="match status" value="1"/>
</dbReference>
<dbReference type="GO" id="GO:0005524">
    <property type="term" value="F:ATP binding"/>
    <property type="evidence" value="ECO:0007669"/>
    <property type="project" value="UniProtKB-KW"/>
</dbReference>
<keyword evidence="7" id="KW-0460">Magnesium</keyword>
<comment type="caution">
    <text evidence="10">The sequence shown here is derived from an EMBL/GenBank/DDBJ whole genome shotgun (WGS) entry which is preliminary data.</text>
</comment>
<evidence type="ECO:0000256" key="4">
    <source>
        <dbReference type="ARBA" id="ARBA00022723"/>
    </source>
</evidence>
<comment type="similarity">
    <text evidence="2">Belongs to the NAD synthetase family.</text>
</comment>
<evidence type="ECO:0000256" key="2">
    <source>
        <dbReference type="ARBA" id="ARBA00005859"/>
    </source>
</evidence>
<evidence type="ECO:0000256" key="5">
    <source>
        <dbReference type="ARBA" id="ARBA00022741"/>
    </source>
</evidence>
<dbReference type="Gene3D" id="3.40.50.620">
    <property type="entry name" value="HUPs"/>
    <property type="match status" value="1"/>
</dbReference>
<dbReference type="InterPro" id="IPR003694">
    <property type="entry name" value="NAD_synthase"/>
</dbReference>
<dbReference type="HAMAP" id="MF_00193">
    <property type="entry name" value="NadE_ammonia_dep"/>
    <property type="match status" value="1"/>
</dbReference>
<dbReference type="PANTHER" id="PTHR23090:SF9">
    <property type="entry name" value="GLUTAMINE-DEPENDENT NAD(+) SYNTHETASE"/>
    <property type="match status" value="1"/>
</dbReference>
<keyword evidence="5" id="KW-0547">Nucleotide-binding</keyword>
<keyword evidence="4" id="KW-0479">Metal-binding</keyword>
<dbReference type="NCBIfam" id="NF010587">
    <property type="entry name" value="PRK13980.1"/>
    <property type="match status" value="1"/>
</dbReference>
<feature type="domain" description="NAD/GMP synthase" evidence="9">
    <location>
        <begin position="6"/>
        <end position="235"/>
    </location>
</feature>
<dbReference type="Pfam" id="PF02540">
    <property type="entry name" value="NAD_synthase"/>
    <property type="match status" value="1"/>
</dbReference>
<dbReference type="GO" id="GO:0009435">
    <property type="term" value="P:NAD+ biosynthetic process"/>
    <property type="evidence" value="ECO:0007669"/>
    <property type="project" value="UniProtKB-UniPathway"/>
</dbReference>
<dbReference type="PANTHER" id="PTHR23090">
    <property type="entry name" value="NH 3 /GLUTAMINE-DEPENDENT NAD + SYNTHETASE"/>
    <property type="match status" value="1"/>
</dbReference>
<dbReference type="GO" id="GO:0004359">
    <property type="term" value="F:glutaminase activity"/>
    <property type="evidence" value="ECO:0007669"/>
    <property type="project" value="InterPro"/>
</dbReference>
<dbReference type="GO" id="GO:0008795">
    <property type="term" value="F:NAD+ synthase activity"/>
    <property type="evidence" value="ECO:0007669"/>
    <property type="project" value="InterPro"/>
</dbReference>
<dbReference type="InterPro" id="IPR022310">
    <property type="entry name" value="NAD/GMP_synthase"/>
</dbReference>